<dbReference type="NCBIfam" id="TIGR00574">
    <property type="entry name" value="dnl1"/>
    <property type="match status" value="1"/>
</dbReference>
<dbReference type="VEuPathDB" id="FungiDB:SMAC_00082"/>
<dbReference type="GO" id="GO:0032807">
    <property type="term" value="C:DNA ligase IV complex"/>
    <property type="evidence" value="ECO:0007669"/>
    <property type="project" value="TreeGrafter"/>
</dbReference>
<dbReference type="InterPro" id="IPR012308">
    <property type="entry name" value="DNA_ligase_ATP-dep_N"/>
</dbReference>
<feature type="compositionally biased region" description="Polar residues" evidence="18">
    <location>
        <begin position="817"/>
        <end position="826"/>
    </location>
</feature>
<dbReference type="InterPro" id="IPR001357">
    <property type="entry name" value="BRCT_dom"/>
</dbReference>
<dbReference type="GO" id="GO:0006303">
    <property type="term" value="P:double-strand break repair via nonhomologous end joining"/>
    <property type="evidence" value="ECO:0007669"/>
    <property type="project" value="TreeGrafter"/>
</dbReference>
<sequence>MATVNGKANVNRPVDAKQKEADVNRKLQFYGIASAFQHGKVPSNDQIDVALNSFLQSRALANPSKKLSTEGQALVADFREVVRQAKNLLLSKNDGNLLQDFIWQTQQWDPKAVNVPGAPVNKEQAQQHGNQALEGLRTLGTLIITNGQFRKLLKDATVLLRDIAGDAATNAAARVRPSQEDLQQIDAPAADNTWHEKPELSRDQVKSKFNDFYKGNPKEDAKHIMGEATSAAHPDGSANPRDLANTAAHDGRTGGSSGIDAQKGVSAAANTAQQKIDQNLDDETREKAKNKKEEYRARTREYFQKKVPQERREQTIWRLKKMVVECQQHPDYQRAITTLLNLAEEYGSHANRLAQGGTGTVKETRTALAQAEGDLKTLIERFANGTSSDDLWASINTIYEDADRDPELKNWFKAMNSYIRRCLREEGYILDDASNEEWNRLYDHGNYLLRNKYRAHTDRIVDELKFLADQFDQDPQNQSFAASLNKLFADLGNDENGKPTFKPHLIKDLTDVIIPAMFENVAYIPVPRIEYSDPQIDAVIENLVLESDNFMPNVLEVASENYMRFGRKKIANKNRMAVDVKVAGIQMDLRDVSYYIKRKQGFPSLSDTGIFNILLEGDGFTFRMKMSSADAKDRQNFFKIDKVDVDVKNLRIKLVKSNHKLLFNLFKPIMLKVLRPGLQKALEKAIRDQAARLDSMLYEIKQEADRALDEAREDPEKTPNIYNRYVTAAQKKILQGKQKAQGVVADKKVNYAVTKEDSIFPHIHLPGGISSKATEYKDLARKGDKWESPVFSIGSAGKSHDIPGAPHVVRKPHAASNPHTASNPHAATNGAAHGSGNGYALHGGPGANVGNGGLNVPGGNYLPSDPAMGGHGMKTVGTAPNGRVAVVHISMEEADPHHMYFQSSPLTRNPSFPNRPHNHSKTFPFSDLYRTLFNPLIDCKPSTSGGGPVRGPKPGRGGHFSSTVSYHEQRRHIIERFMSRWRSEVGNDFYPAMRLILPDKDRDRGVYGLKENSIGRLLVKVMKIDRNSEDGYNLMHWKLPGQSGISRSVGDFAGRVFEVVSKRAMRSEPGNMTVADVNVLLDRLAGASGEAEQMPIFDEFYRQMNAEEVMWLVRIILKDMRVGATERTFLNLWHPDAEALFSVSSSLRRVCWELYDPEFRLEQQETGITLMQCFQSQLAQFQMTTTFDKLVKNLGVTEEGQEFWIEEKLDGERMQMHMMEDDTVPGGFRFAFWSRKAKDYTYLYGESLGDEQSALTRHLRNAFADGVRNLILDGEMITWDIDIDKMVPFGTLKTAALEQQKNPSKAGPRPLYRVFDIMLLNDKPLTEYTLNDRRKALERAVVGVHRRLEILPFERATSPDAIEPLLRRVVAEASEGLVLKNPRSRYSLNSRNNDWIKVKPEYMSEFGESMDCVVVGGYFGSGRRGGTLSSFLCGLRVSQNLIESGKAATAEKCLSFFKVGGGLKAEDYAEIRHHTEGKWQDWDAANPPTEYIELGGGERLQYEKPDVWIRPSDSVVISVKAASITPTDQFAMGWTLRFPRFRKLRLDRTWDSALDMDEFEVLRSKIKDQEQERKKMEMESRKRKPATKRARKDLVIAGMSNPSLSSSATPFVAPRATREASTHLFIGLDFCVLSESLKPNKMAKPALEKLIKDHGGRIYQQVVDRSGDQEKIIIPIADKNVVKVASLKKAHPEMDIIRPKWVFDCLAQPMSRKEKGYLLPFEPIHIFHAGSEQTEQEAEEAVDRFGDSYARDLADIDELKAVMEGMDQSDEYVSDSDWDSDSGSKKNRGGGFDMNHFLGHLEAQGAASLDELRSFMFRRCRVFFALADADDNGEASTLCESKALKLENYVRFGNGTVVDELEQATHVVVFTASEGSEGSKKKEREMVAEIRYKISLGEMGSPVPRIVKGEWVEESWKEGTVVDEEAYVAR</sequence>
<evidence type="ECO:0000256" key="1">
    <source>
        <dbReference type="ARBA" id="ARBA00001946"/>
    </source>
</evidence>
<dbReference type="InterPro" id="IPR000977">
    <property type="entry name" value="DNA_ligase_ATP-dep"/>
</dbReference>
<evidence type="ECO:0000256" key="10">
    <source>
        <dbReference type="ARBA" id="ARBA00022842"/>
    </source>
</evidence>
<keyword evidence="4 16" id="KW-0436">Ligase</keyword>
<reference evidence="21 22" key="1">
    <citation type="submission" date="2017-07" db="EMBL/GenBank/DDBJ databases">
        <title>Genome sequence of the Sordaria macrospora wild type strain R19027.</title>
        <authorList>
            <person name="Nowrousian M."/>
            <person name="Teichert I."/>
            <person name="Kueck U."/>
        </authorList>
    </citation>
    <scope>NUCLEOTIDE SEQUENCE [LARGE SCALE GENOMIC DNA]</scope>
    <source>
        <strain evidence="21 22">R19027</strain>
        <tissue evidence="21">Mycelium</tissue>
    </source>
</reference>
<dbReference type="InterPro" id="IPR027842">
    <property type="entry name" value="HAM1-like_C"/>
</dbReference>
<dbReference type="Pfam" id="PF19343">
    <property type="entry name" value="HAM1_N"/>
    <property type="match status" value="1"/>
</dbReference>
<gene>
    <name evidence="21" type="ORF">SMACR_00082</name>
</gene>
<evidence type="ECO:0000313" key="21">
    <source>
        <dbReference type="EMBL" id="KAA8628752.1"/>
    </source>
</evidence>
<protein>
    <recommendedName>
        <fullName evidence="16">DNA ligase</fullName>
        <ecNumber evidence="16">6.5.1.1</ecNumber>
    </recommendedName>
</protein>
<dbReference type="SUPFAM" id="SSF117018">
    <property type="entry name" value="ATP-dependent DNA ligase DNA-binding domain"/>
    <property type="match status" value="1"/>
</dbReference>
<dbReference type="InterPro" id="IPR012309">
    <property type="entry name" value="DNA_ligase_ATP-dep_C"/>
</dbReference>
<dbReference type="CDD" id="cd07903">
    <property type="entry name" value="Adenylation_DNA_ligase_IV"/>
    <property type="match status" value="1"/>
</dbReference>
<dbReference type="GO" id="GO:0005524">
    <property type="term" value="F:ATP binding"/>
    <property type="evidence" value="ECO:0007669"/>
    <property type="project" value="UniProtKB-KW"/>
</dbReference>
<feature type="compositionally biased region" description="Basic and acidic residues" evidence="18">
    <location>
        <begin position="1569"/>
        <end position="1580"/>
    </location>
</feature>
<dbReference type="InterPro" id="IPR029710">
    <property type="entry name" value="LIG4"/>
</dbReference>
<evidence type="ECO:0000256" key="18">
    <source>
        <dbReference type="SAM" id="MobiDB-lite"/>
    </source>
</evidence>
<keyword evidence="13" id="KW-0539">Nucleus</keyword>
<dbReference type="GO" id="GO:0006297">
    <property type="term" value="P:nucleotide-excision repair, DNA gap filling"/>
    <property type="evidence" value="ECO:0007669"/>
    <property type="project" value="TreeGrafter"/>
</dbReference>
<dbReference type="FunFam" id="1.10.3260.10:FF:000008">
    <property type="entry name" value="DNA ligase 4"/>
    <property type="match status" value="1"/>
</dbReference>
<evidence type="ECO:0000256" key="3">
    <source>
        <dbReference type="ARBA" id="ARBA00007572"/>
    </source>
</evidence>
<feature type="domain" description="BRCT" evidence="20">
    <location>
        <begin position="1845"/>
        <end position="1929"/>
    </location>
</feature>
<dbReference type="PROSITE" id="PS00697">
    <property type="entry name" value="DNA_LIGASE_A1"/>
    <property type="match status" value="1"/>
</dbReference>
<dbReference type="FunFam" id="2.40.50.140:FF:000234">
    <property type="entry name" value="DNA ligase"/>
    <property type="match status" value="1"/>
</dbReference>
<dbReference type="InterPro" id="IPR044125">
    <property type="entry name" value="Adenylation_DNA_ligase_IV"/>
</dbReference>
<keyword evidence="10" id="KW-0460">Magnesium</keyword>
<dbReference type="Pfam" id="PF01068">
    <property type="entry name" value="DNA_ligase_A_M"/>
    <property type="match status" value="1"/>
</dbReference>
<feature type="domain" description="BRCT" evidence="20">
    <location>
        <begin position="1620"/>
        <end position="1719"/>
    </location>
</feature>
<dbReference type="Pfam" id="PF04679">
    <property type="entry name" value="DNA_ligase_A_C"/>
    <property type="match status" value="1"/>
</dbReference>
<comment type="similarity">
    <text evidence="3 17">Belongs to the ATP-dependent DNA ligase family.</text>
</comment>
<dbReference type="InterPro" id="IPR016059">
    <property type="entry name" value="DNA_ligase_ATP-dep_CS"/>
</dbReference>
<evidence type="ECO:0000256" key="8">
    <source>
        <dbReference type="ARBA" id="ARBA00022763"/>
    </source>
</evidence>
<comment type="caution">
    <text evidence="21">The sequence shown here is derived from an EMBL/GenBank/DDBJ whole genome shotgun (WGS) entry which is preliminary data.</text>
</comment>
<evidence type="ECO:0000256" key="15">
    <source>
        <dbReference type="ARBA" id="ARBA00043870"/>
    </source>
</evidence>
<keyword evidence="12 16" id="KW-0234">DNA repair</keyword>
<dbReference type="GO" id="GO:0003910">
    <property type="term" value="F:DNA ligase (ATP) activity"/>
    <property type="evidence" value="ECO:0007669"/>
    <property type="project" value="UniProtKB-EC"/>
</dbReference>
<dbReference type="InterPro" id="IPR012310">
    <property type="entry name" value="DNA_ligase_ATP-dep_cent"/>
</dbReference>
<dbReference type="GO" id="GO:0071897">
    <property type="term" value="P:DNA biosynthetic process"/>
    <property type="evidence" value="ECO:0007669"/>
    <property type="project" value="InterPro"/>
</dbReference>
<dbReference type="SUPFAM" id="SSF56091">
    <property type="entry name" value="DNA ligase/mRNA capping enzyme, catalytic domain"/>
    <property type="match status" value="1"/>
</dbReference>
<evidence type="ECO:0000256" key="13">
    <source>
        <dbReference type="ARBA" id="ARBA00023242"/>
    </source>
</evidence>
<evidence type="ECO:0000259" key="20">
    <source>
        <dbReference type="PROSITE" id="PS50172"/>
    </source>
</evidence>
<dbReference type="GO" id="GO:0046872">
    <property type="term" value="F:metal ion binding"/>
    <property type="evidence" value="ECO:0007669"/>
    <property type="project" value="UniProtKB-KW"/>
</dbReference>
<evidence type="ECO:0000256" key="2">
    <source>
        <dbReference type="ARBA" id="ARBA00004123"/>
    </source>
</evidence>
<dbReference type="PANTHER" id="PTHR45997:SF1">
    <property type="entry name" value="DNA LIGASE 4"/>
    <property type="match status" value="1"/>
</dbReference>
<comment type="function">
    <text evidence="15">DNA ligase involved in DNA non-homologous end joining (NHEJ); required for double-strand break (DSB) repair.</text>
</comment>
<evidence type="ECO:0000256" key="17">
    <source>
        <dbReference type="RuleBase" id="RU004196"/>
    </source>
</evidence>
<evidence type="ECO:0000313" key="22">
    <source>
        <dbReference type="Proteomes" id="UP000433876"/>
    </source>
</evidence>
<dbReference type="Gene3D" id="3.40.50.10190">
    <property type="entry name" value="BRCT domain"/>
    <property type="match status" value="2"/>
</dbReference>
<evidence type="ECO:0000256" key="14">
    <source>
        <dbReference type="ARBA" id="ARBA00034003"/>
    </source>
</evidence>
<dbReference type="PANTHER" id="PTHR45997">
    <property type="entry name" value="DNA LIGASE 4"/>
    <property type="match status" value="1"/>
</dbReference>
<dbReference type="EMBL" id="NMPR01000165">
    <property type="protein sequence ID" value="KAA8628752.1"/>
    <property type="molecule type" value="Genomic_DNA"/>
</dbReference>
<dbReference type="GO" id="GO:0003677">
    <property type="term" value="F:DNA binding"/>
    <property type="evidence" value="ECO:0007669"/>
    <property type="project" value="InterPro"/>
</dbReference>
<feature type="region of interest" description="Disordered" evidence="18">
    <location>
        <begin position="1569"/>
        <end position="1589"/>
    </location>
</feature>
<comment type="catalytic activity">
    <reaction evidence="14 16">
        <text>ATP + (deoxyribonucleotide)n-3'-hydroxyl + 5'-phospho-(deoxyribonucleotide)m = (deoxyribonucleotide)n+m + AMP + diphosphate.</text>
        <dbReference type="EC" id="6.5.1.1"/>
    </reaction>
</comment>
<keyword evidence="9 16" id="KW-0067">ATP-binding</keyword>
<comment type="cofactor">
    <cofactor evidence="1">
        <name>Mg(2+)</name>
        <dbReference type="ChEBI" id="CHEBI:18420"/>
    </cofactor>
</comment>
<evidence type="ECO:0000256" key="11">
    <source>
        <dbReference type="ARBA" id="ARBA00023172"/>
    </source>
</evidence>
<feature type="region of interest" description="Disordered" evidence="18">
    <location>
        <begin position="811"/>
        <end position="839"/>
    </location>
</feature>
<dbReference type="InterPro" id="IPR036599">
    <property type="entry name" value="DNA_ligase_N_sf"/>
</dbReference>
<dbReference type="Proteomes" id="UP000433876">
    <property type="component" value="Unassembled WGS sequence"/>
</dbReference>
<dbReference type="EC" id="6.5.1.1" evidence="16"/>
<evidence type="ECO:0000256" key="9">
    <source>
        <dbReference type="ARBA" id="ARBA00022840"/>
    </source>
</evidence>
<evidence type="ECO:0000259" key="19">
    <source>
        <dbReference type="PROSITE" id="PS50160"/>
    </source>
</evidence>
<dbReference type="Pfam" id="PF04675">
    <property type="entry name" value="DNA_ligase_A_N"/>
    <property type="match status" value="1"/>
</dbReference>
<accession>A0A8S8ZKB7</accession>
<dbReference type="SUPFAM" id="SSF52113">
    <property type="entry name" value="BRCT domain"/>
    <property type="match status" value="2"/>
</dbReference>
<feature type="region of interest" description="Disordered" evidence="18">
    <location>
        <begin position="170"/>
        <end position="293"/>
    </location>
</feature>
<dbReference type="InterPro" id="IPR045967">
    <property type="entry name" value="HAM1-like_N"/>
</dbReference>
<dbReference type="PROSITE" id="PS50160">
    <property type="entry name" value="DNA_LIGASE_A3"/>
    <property type="match status" value="1"/>
</dbReference>
<dbReference type="Gene3D" id="3.15.10.10">
    <property type="entry name" value="Bactericidal permeability-increasing protein, domain 1"/>
    <property type="match status" value="1"/>
</dbReference>
<dbReference type="FunFam" id="3.30.470.30:FF:000013">
    <property type="entry name" value="DNA ligase"/>
    <property type="match status" value="1"/>
</dbReference>
<dbReference type="InterPro" id="IPR012340">
    <property type="entry name" value="NA-bd_OB-fold"/>
</dbReference>
<keyword evidence="11 16" id="KW-0233">DNA recombination</keyword>
<keyword evidence="6" id="KW-0677">Repeat</keyword>
<evidence type="ECO:0000256" key="7">
    <source>
        <dbReference type="ARBA" id="ARBA00022741"/>
    </source>
</evidence>
<evidence type="ECO:0000256" key="16">
    <source>
        <dbReference type="RuleBase" id="RU000617"/>
    </source>
</evidence>
<dbReference type="Gene3D" id="3.30.470.30">
    <property type="entry name" value="DNA ligase/mRNA capping enzyme"/>
    <property type="match status" value="1"/>
</dbReference>
<feature type="compositionally biased region" description="Basic and acidic residues" evidence="18">
    <location>
        <begin position="193"/>
        <end position="225"/>
    </location>
</feature>
<evidence type="ECO:0000256" key="6">
    <source>
        <dbReference type="ARBA" id="ARBA00022737"/>
    </source>
</evidence>
<keyword evidence="7 16" id="KW-0547">Nucleotide-binding</keyword>
<name>A0A8S8ZKB7_SORMA</name>
<dbReference type="InterPro" id="IPR036420">
    <property type="entry name" value="BRCT_dom_sf"/>
</dbReference>
<feature type="domain" description="ATP-dependent DNA ligase family profile" evidence="19">
    <location>
        <begin position="1314"/>
        <end position="1437"/>
    </location>
</feature>
<evidence type="ECO:0000256" key="12">
    <source>
        <dbReference type="ARBA" id="ARBA00023204"/>
    </source>
</evidence>
<dbReference type="GO" id="GO:0006310">
    <property type="term" value="P:DNA recombination"/>
    <property type="evidence" value="ECO:0007669"/>
    <property type="project" value="UniProtKB-KW"/>
</dbReference>
<keyword evidence="8 16" id="KW-0227">DNA damage</keyword>
<dbReference type="Pfam" id="PF14613">
    <property type="entry name" value="HAM1_C"/>
    <property type="match status" value="1"/>
</dbReference>
<dbReference type="Gene3D" id="1.10.3260.10">
    <property type="entry name" value="DNA ligase, ATP-dependent, N-terminal domain"/>
    <property type="match status" value="1"/>
</dbReference>
<comment type="subcellular location">
    <subcellularLocation>
        <location evidence="2">Nucleus</location>
    </subcellularLocation>
</comment>
<dbReference type="CDD" id="cd07968">
    <property type="entry name" value="OBF_DNA_ligase_IV"/>
    <property type="match status" value="1"/>
</dbReference>
<feature type="compositionally biased region" description="Polar residues" evidence="18">
    <location>
        <begin position="268"/>
        <end position="277"/>
    </location>
</feature>
<keyword evidence="5" id="KW-0479">Metal-binding</keyword>
<dbReference type="SUPFAM" id="SSF50249">
    <property type="entry name" value="Nucleic acid-binding proteins"/>
    <property type="match status" value="1"/>
</dbReference>
<proteinExistence type="inferred from homology"/>
<dbReference type="PROSITE" id="PS50172">
    <property type="entry name" value="BRCT"/>
    <property type="match status" value="2"/>
</dbReference>
<organism evidence="21 22">
    <name type="scientific">Sordaria macrospora</name>
    <dbReference type="NCBI Taxonomy" id="5147"/>
    <lineage>
        <taxon>Eukaryota</taxon>
        <taxon>Fungi</taxon>
        <taxon>Dikarya</taxon>
        <taxon>Ascomycota</taxon>
        <taxon>Pezizomycotina</taxon>
        <taxon>Sordariomycetes</taxon>
        <taxon>Sordariomycetidae</taxon>
        <taxon>Sordariales</taxon>
        <taxon>Sordariaceae</taxon>
        <taxon>Sordaria</taxon>
    </lineage>
</organism>
<feature type="compositionally biased region" description="Basic and acidic residues" evidence="18">
    <location>
        <begin position="282"/>
        <end position="293"/>
    </location>
</feature>
<evidence type="ECO:0000256" key="5">
    <source>
        <dbReference type="ARBA" id="ARBA00022723"/>
    </source>
</evidence>
<dbReference type="Gene3D" id="2.40.50.140">
    <property type="entry name" value="Nucleic acid-binding proteins"/>
    <property type="match status" value="1"/>
</dbReference>
<evidence type="ECO:0000256" key="4">
    <source>
        <dbReference type="ARBA" id="ARBA00022598"/>
    </source>
</evidence>